<reference evidence="3 4" key="1">
    <citation type="submission" date="2019-05" db="EMBL/GenBank/DDBJ databases">
        <authorList>
            <person name="Zhou X."/>
        </authorList>
    </citation>
    <scope>NUCLEOTIDE SEQUENCE [LARGE SCALE GENOMIC DNA]</scope>
    <source>
        <strain evidence="3 4">DSM 432</strain>
    </source>
</reference>
<feature type="compositionally biased region" description="Low complexity" evidence="1">
    <location>
        <begin position="19"/>
        <end position="32"/>
    </location>
</feature>
<dbReference type="AlphaFoldDB" id="A0A6C1KKG3"/>
<dbReference type="OrthoDB" id="8455863at2"/>
<protein>
    <submittedName>
        <fullName evidence="3">Uncharacterized protein</fullName>
    </submittedName>
</protein>
<feature type="compositionally biased region" description="Low complexity" evidence="1">
    <location>
        <begin position="91"/>
        <end position="103"/>
    </location>
</feature>
<feature type="compositionally biased region" description="Polar residues" evidence="1">
    <location>
        <begin position="33"/>
        <end position="50"/>
    </location>
</feature>
<feature type="region of interest" description="Disordered" evidence="1">
    <location>
        <begin position="19"/>
        <end position="141"/>
    </location>
</feature>
<evidence type="ECO:0000313" key="4">
    <source>
        <dbReference type="Proteomes" id="UP000305131"/>
    </source>
</evidence>
<keyword evidence="2" id="KW-0732">Signal</keyword>
<dbReference type="EMBL" id="VAUP01000004">
    <property type="protein sequence ID" value="TLX44730.1"/>
    <property type="molecule type" value="Genomic_DNA"/>
</dbReference>
<feature type="chain" id="PRO_5025374648" evidence="2">
    <location>
        <begin position="25"/>
        <end position="141"/>
    </location>
</feature>
<sequence length="141" mass="13432">MSVMKFAIPAAAAALIALSGASQAQTSGTAASPNTQHGPAQEGGRTQATPGVTGGSVPLPEAGIPPTPRSGIAPGPNTHAGPAQEGGRTQATPGTSSAPGTPTVDTTGSVTPRSGTAPGPNTQHGPAQEGGRTQATPGVSR</sequence>
<evidence type="ECO:0000256" key="2">
    <source>
        <dbReference type="SAM" id="SignalP"/>
    </source>
</evidence>
<evidence type="ECO:0000313" key="3">
    <source>
        <dbReference type="EMBL" id="TLX44730.1"/>
    </source>
</evidence>
<organism evidence="3 4">
    <name type="scientific">Xanthobacter autotrophicus</name>
    <dbReference type="NCBI Taxonomy" id="280"/>
    <lineage>
        <taxon>Bacteria</taxon>
        <taxon>Pseudomonadati</taxon>
        <taxon>Pseudomonadota</taxon>
        <taxon>Alphaproteobacteria</taxon>
        <taxon>Hyphomicrobiales</taxon>
        <taxon>Xanthobacteraceae</taxon>
        <taxon>Xanthobacter</taxon>
    </lineage>
</organism>
<comment type="caution">
    <text evidence="3">The sequence shown here is derived from an EMBL/GenBank/DDBJ whole genome shotgun (WGS) entry which is preliminary data.</text>
</comment>
<feature type="compositionally biased region" description="Polar residues" evidence="1">
    <location>
        <begin position="104"/>
        <end position="141"/>
    </location>
</feature>
<name>A0A6C1KKG3_XANAU</name>
<evidence type="ECO:0000256" key="1">
    <source>
        <dbReference type="SAM" id="MobiDB-lite"/>
    </source>
</evidence>
<accession>A0A6C1KKG3</accession>
<feature type="signal peptide" evidence="2">
    <location>
        <begin position="1"/>
        <end position="24"/>
    </location>
</feature>
<dbReference type="RefSeq" id="WP_138397731.1">
    <property type="nucleotide sequence ID" value="NZ_JBAFVI010000009.1"/>
</dbReference>
<gene>
    <name evidence="3" type="ORF">FBQ73_01330</name>
</gene>
<dbReference type="Proteomes" id="UP000305131">
    <property type="component" value="Unassembled WGS sequence"/>
</dbReference>
<proteinExistence type="predicted"/>
<dbReference type="GeneID" id="95772103"/>